<dbReference type="AlphaFoldDB" id="A0A858R4M1"/>
<evidence type="ECO:0000313" key="4">
    <source>
        <dbReference type="Proteomes" id="UP000501891"/>
    </source>
</evidence>
<dbReference type="EMBL" id="CP051775">
    <property type="protein sequence ID" value="QJE72282.1"/>
    <property type="molecule type" value="Genomic_DNA"/>
</dbReference>
<dbReference type="InterPro" id="IPR051610">
    <property type="entry name" value="GPI/OXD"/>
</dbReference>
<accession>A0A858R4M1</accession>
<dbReference type="CDD" id="cd02224">
    <property type="entry name" value="cupin_SPO2919-like"/>
    <property type="match status" value="1"/>
</dbReference>
<reference evidence="3" key="1">
    <citation type="submission" date="2020-04" db="EMBL/GenBank/DDBJ databases">
        <title>A desert anoxygenic phototrophic bacterium fixes CO2 using RubisCO under aerobic conditions.</title>
        <authorList>
            <person name="Tang K."/>
        </authorList>
    </citation>
    <scope>NUCLEOTIDE SEQUENCE [LARGE SCALE GENOMIC DNA]</scope>
    <source>
        <strain evidence="3">MIMtkB3</strain>
    </source>
</reference>
<dbReference type="Gene3D" id="2.60.120.10">
    <property type="entry name" value="Jelly Rolls"/>
    <property type="match status" value="1"/>
</dbReference>
<dbReference type="Proteomes" id="UP000501891">
    <property type="component" value="Chromosome"/>
</dbReference>
<evidence type="ECO:0000256" key="1">
    <source>
        <dbReference type="ARBA" id="ARBA00022723"/>
    </source>
</evidence>
<dbReference type="PANTHER" id="PTHR35848:SF9">
    <property type="entry name" value="SLL1358 PROTEIN"/>
    <property type="match status" value="1"/>
</dbReference>
<feature type="domain" description="Cupin type-2" evidence="2">
    <location>
        <begin position="51"/>
        <end position="122"/>
    </location>
</feature>
<dbReference type="Pfam" id="PF07883">
    <property type="entry name" value="Cupin_2"/>
    <property type="match status" value="1"/>
</dbReference>
<evidence type="ECO:0000313" key="3">
    <source>
        <dbReference type="EMBL" id="QJE72282.1"/>
    </source>
</evidence>
<dbReference type="InterPro" id="IPR011051">
    <property type="entry name" value="RmlC_Cupin_sf"/>
</dbReference>
<dbReference type="KEGG" id="acru:HHL28_03455"/>
<evidence type="ECO:0000259" key="2">
    <source>
        <dbReference type="Pfam" id="PF07883"/>
    </source>
</evidence>
<name>A0A858R4M1_9PROT</name>
<dbReference type="InterPro" id="IPR013096">
    <property type="entry name" value="Cupin_2"/>
</dbReference>
<keyword evidence="1" id="KW-0479">Metal-binding</keyword>
<gene>
    <name evidence="3" type="ORF">HHL28_03455</name>
</gene>
<protein>
    <submittedName>
        <fullName evidence="3">Cupin domain-containing protein</fullName>
    </submittedName>
</protein>
<dbReference type="PANTHER" id="PTHR35848">
    <property type="entry name" value="OXALATE-BINDING PROTEIN"/>
    <property type="match status" value="1"/>
</dbReference>
<dbReference type="GO" id="GO:0046872">
    <property type="term" value="F:metal ion binding"/>
    <property type="evidence" value="ECO:0007669"/>
    <property type="project" value="UniProtKB-KW"/>
</dbReference>
<proteinExistence type="predicted"/>
<dbReference type="SUPFAM" id="SSF51182">
    <property type="entry name" value="RmlC-like cupins"/>
    <property type="match status" value="1"/>
</dbReference>
<organism evidence="3 4">
    <name type="scientific">Aerophototrophica crusticola</name>
    <dbReference type="NCBI Taxonomy" id="1709002"/>
    <lineage>
        <taxon>Bacteria</taxon>
        <taxon>Pseudomonadati</taxon>
        <taxon>Pseudomonadota</taxon>
        <taxon>Alphaproteobacteria</taxon>
        <taxon>Rhodospirillales</taxon>
        <taxon>Rhodospirillaceae</taxon>
        <taxon>Aerophototrophica</taxon>
    </lineage>
</organism>
<sequence length="167" mass="18876">MTTSLPRPACIRHWTEIQEPDDATYPGDTELMSIGSPFGRVFGFARIGIHHEVLPPGRRTSWPHAESTEEEFVYVLEGEPDLWLDGHLHRLGPGDGVGFKPGTGETHCILNNSDRDVRLLVVGEHKRADNKVYYPLHPRRAAEIGERHWKDWPARPLGPHDGKARKP</sequence>
<keyword evidence="4" id="KW-1185">Reference proteome</keyword>
<dbReference type="InterPro" id="IPR014710">
    <property type="entry name" value="RmlC-like_jellyroll"/>
</dbReference>